<feature type="domain" description="Peptidoglycan binding-like" evidence="1">
    <location>
        <begin position="10"/>
        <end position="64"/>
    </location>
</feature>
<organism evidence="3 4">
    <name type="scientific">Trinickia terrae</name>
    <dbReference type="NCBI Taxonomy" id="2571161"/>
    <lineage>
        <taxon>Bacteria</taxon>
        <taxon>Pseudomonadati</taxon>
        <taxon>Pseudomonadota</taxon>
        <taxon>Betaproteobacteria</taxon>
        <taxon>Burkholderiales</taxon>
        <taxon>Burkholderiaceae</taxon>
        <taxon>Trinickia</taxon>
    </lineage>
</organism>
<proteinExistence type="predicted"/>
<evidence type="ECO:0000313" key="4">
    <source>
        <dbReference type="Proteomes" id="UP000305539"/>
    </source>
</evidence>
<comment type="caution">
    <text evidence="3">The sequence shown here is derived from an EMBL/GenBank/DDBJ whole genome shotgun (WGS) entry which is preliminary data.</text>
</comment>
<dbReference type="Proteomes" id="UP000305539">
    <property type="component" value="Unassembled WGS sequence"/>
</dbReference>
<keyword evidence="4" id="KW-1185">Reference proteome</keyword>
<dbReference type="RefSeq" id="WP_136897508.1">
    <property type="nucleotide sequence ID" value="NZ_SWJE01000014.1"/>
</dbReference>
<gene>
    <name evidence="3" type="ORF">FAZ69_23545</name>
</gene>
<name>A0A4U1HPY9_9BURK</name>
<dbReference type="AlphaFoldDB" id="A0A4U1HPY9"/>
<protein>
    <submittedName>
        <fullName evidence="3">DUF3380 domain-containing protein</fullName>
    </submittedName>
</protein>
<evidence type="ECO:0000313" key="3">
    <source>
        <dbReference type="EMBL" id="TKC83465.1"/>
    </source>
</evidence>
<dbReference type="Gene3D" id="1.10.101.10">
    <property type="entry name" value="PGBD-like superfamily/PGBD"/>
    <property type="match status" value="1"/>
</dbReference>
<dbReference type="Pfam" id="PF11860">
    <property type="entry name" value="Muramidase"/>
    <property type="match status" value="1"/>
</dbReference>
<dbReference type="EMBL" id="SWJE01000014">
    <property type="protein sequence ID" value="TKC83465.1"/>
    <property type="molecule type" value="Genomic_DNA"/>
</dbReference>
<sequence>MKTHRHGDYGDDVGLLQRRLARAGFELEATHLYDDATEAVVIAFQRKTGLVDDGIAGTKTYAALATGRREPKHLSAADLERAAHRLDVPVACVRAVNEVESRGSGFLPDGRPVILFERHVFWKRLEARGIDPAPFAAKNPNIVAQVRGGYQGHAAEYTRLAAAELIDAGAAWESASWGAFQVMGYHWGRLSYSSIDDFVARMETGEAEQLDAFVRYVAADTALVAALKARKWATFAKGYNGPNYAANLYDVKLARAYDRYAARDTQTASADAAADV</sequence>
<evidence type="ECO:0000259" key="2">
    <source>
        <dbReference type="Pfam" id="PF11860"/>
    </source>
</evidence>
<dbReference type="Pfam" id="PF01471">
    <property type="entry name" value="PG_binding_1"/>
    <property type="match status" value="1"/>
</dbReference>
<evidence type="ECO:0000259" key="1">
    <source>
        <dbReference type="Pfam" id="PF01471"/>
    </source>
</evidence>
<reference evidence="3 4" key="1">
    <citation type="submission" date="2019-04" db="EMBL/GenBank/DDBJ databases">
        <title>Trinickia sp. 7GSK02, isolated from subtropical forest soil.</title>
        <authorList>
            <person name="Gao Z.-H."/>
            <person name="Qiu L.-H."/>
        </authorList>
    </citation>
    <scope>NUCLEOTIDE SEQUENCE [LARGE SCALE GENOMIC DNA]</scope>
    <source>
        <strain evidence="3 4">7GSK02</strain>
    </source>
</reference>
<dbReference type="OrthoDB" id="1523598at2"/>
<feature type="domain" description="N-acetylmuramidase" evidence="2">
    <location>
        <begin position="90"/>
        <end position="260"/>
    </location>
</feature>
<dbReference type="InterPro" id="IPR024408">
    <property type="entry name" value="Muramidase"/>
</dbReference>
<dbReference type="InterPro" id="IPR036366">
    <property type="entry name" value="PGBDSf"/>
</dbReference>
<dbReference type="InterPro" id="IPR002477">
    <property type="entry name" value="Peptidoglycan-bd-like"/>
</dbReference>
<dbReference type="InterPro" id="IPR036365">
    <property type="entry name" value="PGBD-like_sf"/>
</dbReference>
<accession>A0A4U1HPY9</accession>
<dbReference type="SUPFAM" id="SSF47090">
    <property type="entry name" value="PGBD-like"/>
    <property type="match status" value="1"/>
</dbReference>